<dbReference type="Proteomes" id="UP001501585">
    <property type="component" value="Unassembled WGS sequence"/>
</dbReference>
<dbReference type="PANTHER" id="PTHR42982">
    <property type="entry name" value="SEC-INDEPENDENT PROTEIN TRANSLOCASE PROTEIN TATA"/>
    <property type="match status" value="1"/>
</dbReference>
<comment type="function">
    <text evidence="9">Part of the twin-arginine translocation (Tat) system that transports large folded proteins containing a characteristic twin-arginine motif in their signal peptide across membranes. TatA could form the protein-conducting channel of the Tat system.</text>
</comment>
<comment type="similarity">
    <text evidence="9">Belongs to the TatA/E family.</text>
</comment>
<comment type="caution">
    <text evidence="11">The sequence shown here is derived from an EMBL/GenBank/DDBJ whole genome shotgun (WGS) entry which is preliminary data.</text>
</comment>
<dbReference type="EMBL" id="BAAAPC010000005">
    <property type="protein sequence ID" value="GAA1990713.1"/>
    <property type="molecule type" value="Genomic_DNA"/>
</dbReference>
<keyword evidence="12" id="KW-1185">Reference proteome</keyword>
<evidence type="ECO:0000256" key="9">
    <source>
        <dbReference type="HAMAP-Rule" id="MF_00236"/>
    </source>
</evidence>
<keyword evidence="3 9" id="KW-1003">Cell membrane</keyword>
<feature type="compositionally biased region" description="Basic and acidic residues" evidence="10">
    <location>
        <begin position="42"/>
        <end position="59"/>
    </location>
</feature>
<protein>
    <recommendedName>
        <fullName evidence="9">Sec-independent protein translocase protein TatA</fullName>
    </recommendedName>
</protein>
<accession>A0ABN2SQC3</accession>
<evidence type="ECO:0000256" key="7">
    <source>
        <dbReference type="ARBA" id="ARBA00023010"/>
    </source>
</evidence>
<dbReference type="PANTHER" id="PTHR42982:SF8">
    <property type="entry name" value="SEC-INDEPENDENT PROTEIN TRANSLOCASE PROTEIN TATA"/>
    <property type="match status" value="1"/>
</dbReference>
<keyword evidence="2 9" id="KW-0813">Transport</keyword>
<dbReference type="Pfam" id="PF02416">
    <property type="entry name" value="TatA_B_E"/>
    <property type="match status" value="1"/>
</dbReference>
<evidence type="ECO:0000256" key="2">
    <source>
        <dbReference type="ARBA" id="ARBA00022448"/>
    </source>
</evidence>
<dbReference type="InterPro" id="IPR006312">
    <property type="entry name" value="TatA/E"/>
</dbReference>
<evidence type="ECO:0000256" key="6">
    <source>
        <dbReference type="ARBA" id="ARBA00022989"/>
    </source>
</evidence>
<evidence type="ECO:0000256" key="3">
    <source>
        <dbReference type="ARBA" id="ARBA00022475"/>
    </source>
</evidence>
<reference evidence="11 12" key="1">
    <citation type="journal article" date="2019" name="Int. J. Syst. Evol. Microbiol.">
        <title>The Global Catalogue of Microorganisms (GCM) 10K type strain sequencing project: providing services to taxonomists for standard genome sequencing and annotation.</title>
        <authorList>
            <consortium name="The Broad Institute Genomics Platform"/>
            <consortium name="The Broad Institute Genome Sequencing Center for Infectious Disease"/>
            <person name="Wu L."/>
            <person name="Ma J."/>
        </authorList>
    </citation>
    <scope>NUCLEOTIDE SEQUENCE [LARGE SCALE GENOMIC DNA]</scope>
    <source>
        <strain evidence="11 12">JCM 15313</strain>
    </source>
</reference>
<keyword evidence="7 9" id="KW-0811">Translocation</keyword>
<keyword evidence="4 9" id="KW-0812">Transmembrane</keyword>
<evidence type="ECO:0000256" key="8">
    <source>
        <dbReference type="ARBA" id="ARBA00023136"/>
    </source>
</evidence>
<evidence type="ECO:0000256" key="5">
    <source>
        <dbReference type="ARBA" id="ARBA00022927"/>
    </source>
</evidence>
<dbReference type="HAMAP" id="MF_00236">
    <property type="entry name" value="TatA_E"/>
    <property type="match status" value="1"/>
</dbReference>
<gene>
    <name evidence="9" type="primary">tatA</name>
    <name evidence="11" type="ORF">GCM10009799_15800</name>
</gene>
<dbReference type="Gene3D" id="1.20.5.3310">
    <property type="match status" value="1"/>
</dbReference>
<comment type="subcellular location">
    <subcellularLocation>
        <location evidence="1 9">Cell membrane</location>
        <topology evidence="1 9">Single-pass membrane protein</topology>
    </subcellularLocation>
</comment>
<evidence type="ECO:0000256" key="4">
    <source>
        <dbReference type="ARBA" id="ARBA00022692"/>
    </source>
</evidence>
<keyword evidence="8 9" id="KW-0472">Membrane</keyword>
<name>A0ABN2SQC3_9ACTN</name>
<keyword evidence="6 9" id="KW-1133">Transmembrane helix</keyword>
<dbReference type="InterPro" id="IPR003369">
    <property type="entry name" value="TatA/B/E"/>
</dbReference>
<evidence type="ECO:0000256" key="10">
    <source>
        <dbReference type="SAM" id="MobiDB-lite"/>
    </source>
</evidence>
<dbReference type="NCBIfam" id="NF001854">
    <property type="entry name" value="PRK00575.1"/>
    <property type="match status" value="1"/>
</dbReference>
<feature type="region of interest" description="Disordered" evidence="10">
    <location>
        <begin position="42"/>
        <end position="115"/>
    </location>
</feature>
<evidence type="ECO:0000313" key="12">
    <source>
        <dbReference type="Proteomes" id="UP001501585"/>
    </source>
</evidence>
<proteinExistence type="inferred from homology"/>
<keyword evidence="5 9" id="KW-0653">Protein transport</keyword>
<comment type="subunit">
    <text evidence="9">The Tat system comprises two distinct complexes: a TatABC complex, containing multiple copies of TatA, TatB and TatC subunits, and a separate TatA complex, containing only TatA subunits. Substrates initially bind to the TatABC complex, which probably triggers association of the separate TatA complex to form the active translocon.</text>
</comment>
<evidence type="ECO:0000313" key="11">
    <source>
        <dbReference type="EMBL" id="GAA1990713.1"/>
    </source>
</evidence>
<organism evidence="11 12">
    <name type="scientific">Nocardiopsis rhodophaea</name>
    <dbReference type="NCBI Taxonomy" id="280238"/>
    <lineage>
        <taxon>Bacteria</taxon>
        <taxon>Bacillati</taxon>
        <taxon>Actinomycetota</taxon>
        <taxon>Actinomycetes</taxon>
        <taxon>Streptosporangiales</taxon>
        <taxon>Nocardiopsidaceae</taxon>
        <taxon>Nocardiopsis</taxon>
    </lineage>
</organism>
<evidence type="ECO:0000256" key="1">
    <source>
        <dbReference type="ARBA" id="ARBA00004162"/>
    </source>
</evidence>
<sequence>MGMDAKTIALLVLIALVLFGAKKLPELARSLGRSARILKAESKGLMDEETGEQHGEKADPAQQGQQPSTPAPQAYDVHQGPTNGQQPAPGGYPELPSGQRIVNENGEPVRRGYND</sequence>